<proteinExistence type="predicted"/>
<dbReference type="RefSeq" id="WP_125184185.1">
    <property type="nucleotide sequence ID" value="NZ_RSDG01000091.1"/>
</dbReference>
<protein>
    <submittedName>
        <fullName evidence="1">Uncharacterized protein</fullName>
    </submittedName>
</protein>
<evidence type="ECO:0000313" key="1">
    <source>
        <dbReference type="EMBL" id="RRR43690.1"/>
    </source>
</evidence>
<dbReference type="Proteomes" id="UP000273973">
    <property type="component" value="Unassembled WGS sequence"/>
</dbReference>
<comment type="caution">
    <text evidence="1">The sequence shown here is derived from an EMBL/GenBank/DDBJ whole genome shotgun (WGS) entry which is preliminary data.</text>
</comment>
<dbReference type="AlphaFoldDB" id="A0A426T2D4"/>
<evidence type="ECO:0000313" key="2">
    <source>
        <dbReference type="Proteomes" id="UP000273973"/>
    </source>
</evidence>
<organism evidence="1 2">
    <name type="scientific">Streptococcus suis</name>
    <dbReference type="NCBI Taxonomy" id="1307"/>
    <lineage>
        <taxon>Bacteria</taxon>
        <taxon>Bacillati</taxon>
        <taxon>Bacillota</taxon>
        <taxon>Bacilli</taxon>
        <taxon>Lactobacillales</taxon>
        <taxon>Streptococcaceae</taxon>
        <taxon>Streptococcus</taxon>
    </lineage>
</organism>
<gene>
    <name evidence="1" type="ORF">EJA00_09845</name>
</gene>
<sequence>MNKIDQLNNIELIDEKSLTNIEGGKGGKVNIDISINISMKWGNVRDTLRGIGDGIFGHRRKY</sequence>
<dbReference type="EMBL" id="RSDG01000091">
    <property type="protein sequence ID" value="RRR43690.1"/>
    <property type="molecule type" value="Genomic_DNA"/>
</dbReference>
<name>A0A426T2D4_STRSU</name>
<reference evidence="1 2" key="2">
    <citation type="submission" date="2018-12" db="EMBL/GenBank/DDBJ databases">
        <title>Whole-genome sequences of fifteen clinical Streptococcus suis strains isolated from pigs between 2006 and 2018.</title>
        <authorList>
            <person name="Stevens M.J.A."/>
            <person name="Cernela N."/>
            <person name="Spoerry Serrano N."/>
            <person name="Schmitt S."/>
            <person name="Schrenzel J."/>
            <person name="Stephan R."/>
        </authorList>
    </citation>
    <scope>NUCLEOTIDE SEQUENCE [LARGE SCALE GENOMIC DNA]</scope>
    <source>
        <strain evidence="1 2">SS1014</strain>
    </source>
</reference>
<accession>A0A426T2D4</accession>
<reference evidence="1 2" key="1">
    <citation type="submission" date="2018-11" db="EMBL/GenBank/DDBJ databases">
        <authorList>
            <person name="Stevens M.J."/>
            <person name="Cernela N."/>
            <person name="Spoerry Serrano N."/>
            <person name="Schmitt S."/>
            <person name="Schrenzel J."/>
            <person name="Stephan R."/>
        </authorList>
    </citation>
    <scope>NUCLEOTIDE SEQUENCE [LARGE SCALE GENOMIC DNA]</scope>
    <source>
        <strain evidence="1 2">SS1014</strain>
    </source>
</reference>